<dbReference type="AlphaFoldDB" id="A0A081A6C1"/>
<dbReference type="Proteomes" id="UP000028582">
    <property type="component" value="Unassembled WGS sequence"/>
</dbReference>
<protein>
    <submittedName>
        <fullName evidence="2">Uncharacterized protein</fullName>
    </submittedName>
</protein>
<evidence type="ECO:0000313" key="3">
    <source>
        <dbReference type="Proteomes" id="UP000028582"/>
    </source>
</evidence>
<proteinExistence type="predicted"/>
<sequence>MKKKKAKAAGIYSTPPRRRRIETLARNSCQSSQSNLTSFVKTPYKD</sequence>
<feature type="compositionally biased region" description="Polar residues" evidence="1">
    <location>
        <begin position="25"/>
        <end position="40"/>
    </location>
</feature>
<comment type="caution">
    <text evidence="2">The sequence shown here is derived from an EMBL/GenBank/DDBJ whole genome shotgun (WGS) entry which is preliminary data.</text>
</comment>
<dbReference type="EMBL" id="ANJA01001798">
    <property type="protein sequence ID" value="ETO74432.1"/>
    <property type="molecule type" value="Genomic_DNA"/>
</dbReference>
<organism evidence="2 3">
    <name type="scientific">Phytophthora nicotianae P1976</name>
    <dbReference type="NCBI Taxonomy" id="1317066"/>
    <lineage>
        <taxon>Eukaryota</taxon>
        <taxon>Sar</taxon>
        <taxon>Stramenopiles</taxon>
        <taxon>Oomycota</taxon>
        <taxon>Peronosporomycetes</taxon>
        <taxon>Peronosporales</taxon>
        <taxon>Peronosporaceae</taxon>
        <taxon>Phytophthora</taxon>
    </lineage>
</organism>
<evidence type="ECO:0000256" key="1">
    <source>
        <dbReference type="SAM" id="MobiDB-lite"/>
    </source>
</evidence>
<gene>
    <name evidence="2" type="ORF">F444_09779</name>
</gene>
<name>A0A081A6C1_PHYNI</name>
<accession>A0A081A6C1</accession>
<reference evidence="2 3" key="1">
    <citation type="submission" date="2013-11" db="EMBL/GenBank/DDBJ databases">
        <title>The Genome Sequence of Phytophthora parasitica P1976.</title>
        <authorList>
            <consortium name="The Broad Institute Genomics Platform"/>
            <person name="Russ C."/>
            <person name="Tyler B."/>
            <person name="Panabieres F."/>
            <person name="Shan W."/>
            <person name="Tripathy S."/>
            <person name="Grunwald N."/>
            <person name="Machado M."/>
            <person name="Johnson C.S."/>
            <person name="Walker B."/>
            <person name="Young S."/>
            <person name="Zeng Q."/>
            <person name="Gargeya S."/>
            <person name="Fitzgerald M."/>
            <person name="Haas B."/>
            <person name="Abouelleil A."/>
            <person name="Allen A.W."/>
            <person name="Alvarado L."/>
            <person name="Arachchi H.M."/>
            <person name="Berlin A.M."/>
            <person name="Chapman S.B."/>
            <person name="Gainer-Dewar J."/>
            <person name="Goldberg J."/>
            <person name="Griggs A."/>
            <person name="Gujja S."/>
            <person name="Hansen M."/>
            <person name="Howarth C."/>
            <person name="Imamovic A."/>
            <person name="Ireland A."/>
            <person name="Larimer J."/>
            <person name="McCowan C."/>
            <person name="Murphy C."/>
            <person name="Pearson M."/>
            <person name="Poon T.W."/>
            <person name="Priest M."/>
            <person name="Roberts A."/>
            <person name="Saif S."/>
            <person name="Shea T."/>
            <person name="Sisk P."/>
            <person name="Sykes S."/>
            <person name="Wortman J."/>
            <person name="Nusbaum C."/>
            <person name="Birren B."/>
        </authorList>
    </citation>
    <scope>NUCLEOTIDE SEQUENCE [LARGE SCALE GENOMIC DNA]</scope>
    <source>
        <strain evidence="2 3">P1976</strain>
    </source>
</reference>
<feature type="region of interest" description="Disordered" evidence="1">
    <location>
        <begin position="1"/>
        <end position="46"/>
    </location>
</feature>
<evidence type="ECO:0000313" key="2">
    <source>
        <dbReference type="EMBL" id="ETO74432.1"/>
    </source>
</evidence>